<proteinExistence type="predicted"/>
<evidence type="ECO:0000313" key="1">
    <source>
        <dbReference type="EMBL" id="KRL04197.1"/>
    </source>
</evidence>
<organism evidence="1 2">
    <name type="scientific">Liquorilactobacillus oeni DSM 19972</name>
    <dbReference type="NCBI Taxonomy" id="1423777"/>
    <lineage>
        <taxon>Bacteria</taxon>
        <taxon>Bacillati</taxon>
        <taxon>Bacillota</taxon>
        <taxon>Bacilli</taxon>
        <taxon>Lactobacillales</taxon>
        <taxon>Lactobacillaceae</taxon>
        <taxon>Liquorilactobacillus</taxon>
    </lineage>
</organism>
<dbReference type="Gene3D" id="3.40.50.1000">
    <property type="entry name" value="HAD superfamily/HAD-like"/>
    <property type="match status" value="1"/>
</dbReference>
<dbReference type="EMBL" id="AZEH01000039">
    <property type="protein sequence ID" value="KRL04197.1"/>
    <property type="molecule type" value="Genomic_DNA"/>
</dbReference>
<dbReference type="Proteomes" id="UP000051686">
    <property type="component" value="Unassembled WGS sequence"/>
</dbReference>
<evidence type="ECO:0000313" key="2">
    <source>
        <dbReference type="Proteomes" id="UP000051686"/>
    </source>
</evidence>
<dbReference type="OrthoDB" id="9797743at2"/>
<dbReference type="SFLD" id="SFLDS00003">
    <property type="entry name" value="Haloacid_Dehalogenase"/>
    <property type="match status" value="1"/>
</dbReference>
<dbReference type="InterPro" id="IPR023214">
    <property type="entry name" value="HAD_sf"/>
</dbReference>
<dbReference type="RefSeq" id="WP_057896181.1">
    <property type="nucleotide sequence ID" value="NZ_AZEH01000039.1"/>
</dbReference>
<protein>
    <submittedName>
        <fullName evidence="1">HAD superfamily hydrolase</fullName>
    </submittedName>
</protein>
<keyword evidence="1" id="KW-0378">Hydrolase</keyword>
<dbReference type="InterPro" id="IPR023198">
    <property type="entry name" value="PGP-like_dom2"/>
</dbReference>
<dbReference type="SUPFAM" id="SSF56784">
    <property type="entry name" value="HAD-like"/>
    <property type="match status" value="1"/>
</dbReference>
<name>A0A0R1MFU9_9LACO</name>
<dbReference type="GO" id="GO:0016787">
    <property type="term" value="F:hydrolase activity"/>
    <property type="evidence" value="ECO:0007669"/>
    <property type="project" value="UniProtKB-KW"/>
</dbReference>
<dbReference type="InterPro" id="IPR041492">
    <property type="entry name" value="HAD_2"/>
</dbReference>
<dbReference type="PATRIC" id="fig|1423777.3.peg.1361"/>
<dbReference type="PANTHER" id="PTHR18901">
    <property type="entry name" value="2-DEOXYGLUCOSE-6-PHOSPHATE PHOSPHATASE 2"/>
    <property type="match status" value="1"/>
</dbReference>
<dbReference type="Pfam" id="PF13419">
    <property type="entry name" value="HAD_2"/>
    <property type="match status" value="1"/>
</dbReference>
<dbReference type="PRINTS" id="PR00413">
    <property type="entry name" value="HADHALOGNASE"/>
</dbReference>
<dbReference type="InterPro" id="IPR036412">
    <property type="entry name" value="HAD-like_sf"/>
</dbReference>
<dbReference type="NCBIfam" id="TIGR01509">
    <property type="entry name" value="HAD-SF-IA-v3"/>
    <property type="match status" value="1"/>
</dbReference>
<sequence length="217" mass="24211">MNLDLVIFDMDGLVVDSEKIYYAANKRAADQLKMNYSLEYYRQYIGTGTKKMLDAMTLDYGSRSLVENFIHLSHDLVFDVIKEKGLPLKKGFLELSAFLAQNGVRRALASSNDRVAIDFFLQEAKINQQFEYIVSADDVQHSKPSPDIFERAWTLAGAPAKRKALVLEDSFNGIRAALNAKIPSIMIPDLIPATPEASSQTLAVLSDLNEVKSFIQG</sequence>
<dbReference type="CDD" id="cd07505">
    <property type="entry name" value="HAD_BPGM-like"/>
    <property type="match status" value="1"/>
</dbReference>
<keyword evidence="2" id="KW-1185">Reference proteome</keyword>
<dbReference type="SFLD" id="SFLDG01129">
    <property type="entry name" value="C1.5:_HAD__Beta-PGM__Phosphata"/>
    <property type="match status" value="1"/>
</dbReference>
<gene>
    <name evidence="1" type="ORF">FD46_GL001316</name>
</gene>
<dbReference type="Gene3D" id="1.10.150.240">
    <property type="entry name" value="Putative phosphatase, domain 2"/>
    <property type="match status" value="1"/>
</dbReference>
<dbReference type="InterPro" id="IPR006439">
    <property type="entry name" value="HAD-SF_hydro_IA"/>
</dbReference>
<dbReference type="AlphaFoldDB" id="A0A0R1MFU9"/>
<accession>A0A0R1MFU9</accession>
<dbReference type="STRING" id="1423777.FD46_GL001316"/>
<dbReference type="PANTHER" id="PTHR18901:SF38">
    <property type="entry name" value="PSEUDOURIDINE-5'-PHOSPHATASE"/>
    <property type="match status" value="1"/>
</dbReference>
<reference evidence="1 2" key="1">
    <citation type="journal article" date="2015" name="Genome Announc.">
        <title>Expanding the biotechnology potential of lactobacilli through comparative genomics of 213 strains and associated genera.</title>
        <authorList>
            <person name="Sun Z."/>
            <person name="Harris H.M."/>
            <person name="McCann A."/>
            <person name="Guo C."/>
            <person name="Argimon S."/>
            <person name="Zhang W."/>
            <person name="Yang X."/>
            <person name="Jeffery I.B."/>
            <person name="Cooney J.C."/>
            <person name="Kagawa T.F."/>
            <person name="Liu W."/>
            <person name="Song Y."/>
            <person name="Salvetti E."/>
            <person name="Wrobel A."/>
            <person name="Rasinkangas P."/>
            <person name="Parkhill J."/>
            <person name="Rea M.C."/>
            <person name="O'Sullivan O."/>
            <person name="Ritari J."/>
            <person name="Douillard F.P."/>
            <person name="Paul Ross R."/>
            <person name="Yang R."/>
            <person name="Briner A.E."/>
            <person name="Felis G.E."/>
            <person name="de Vos W.M."/>
            <person name="Barrangou R."/>
            <person name="Klaenhammer T.R."/>
            <person name="Caufield P.W."/>
            <person name="Cui Y."/>
            <person name="Zhang H."/>
            <person name="O'Toole P.W."/>
        </authorList>
    </citation>
    <scope>NUCLEOTIDE SEQUENCE [LARGE SCALE GENOMIC DNA]</scope>
    <source>
        <strain evidence="1 2">DSM 19972</strain>
    </source>
</reference>
<comment type="caution">
    <text evidence="1">The sequence shown here is derived from an EMBL/GenBank/DDBJ whole genome shotgun (WGS) entry which is preliminary data.</text>
</comment>